<dbReference type="AlphaFoldDB" id="A0A1B7YKJ7"/>
<evidence type="ECO:0000256" key="1">
    <source>
        <dbReference type="SAM" id="SignalP"/>
    </source>
</evidence>
<keyword evidence="3" id="KW-1185">Reference proteome</keyword>
<gene>
    <name evidence="2" type="ORF">CH63R_04740</name>
</gene>
<feature type="chain" id="PRO_5008601732" description="LysM domain-containing protein" evidence="1">
    <location>
        <begin position="19"/>
        <end position="109"/>
    </location>
</feature>
<keyword evidence="1" id="KW-0732">Signal</keyword>
<dbReference type="GeneID" id="28863822"/>
<reference evidence="3" key="1">
    <citation type="journal article" date="2017" name="BMC Genomics">
        <title>Gapless genome assembly of Colletotrichum higginsianum reveals chromosome structure and association of transposable elements with secondary metabolite gene clusters.</title>
        <authorList>
            <person name="Dallery J.-F."/>
            <person name="Lapalu N."/>
            <person name="Zampounis A."/>
            <person name="Pigne S."/>
            <person name="Luyten I."/>
            <person name="Amselem J."/>
            <person name="Wittenberg A.H.J."/>
            <person name="Zhou S."/>
            <person name="de Queiroz M.V."/>
            <person name="Robin G.P."/>
            <person name="Auger A."/>
            <person name="Hainaut M."/>
            <person name="Henrissat B."/>
            <person name="Kim K.-T."/>
            <person name="Lee Y.-H."/>
            <person name="Lespinet O."/>
            <person name="Schwartz D.C."/>
            <person name="Thon M.R."/>
            <person name="O'Connell R.J."/>
        </authorList>
    </citation>
    <scope>NUCLEOTIDE SEQUENCE [LARGE SCALE GENOMIC DNA]</scope>
    <source>
        <strain evidence="3">IMI 349063</strain>
    </source>
</reference>
<evidence type="ECO:0000313" key="3">
    <source>
        <dbReference type="Proteomes" id="UP000092177"/>
    </source>
</evidence>
<proteinExistence type="predicted"/>
<name>A0A1B7YKJ7_COLHI</name>
<feature type="signal peptide" evidence="1">
    <location>
        <begin position="1"/>
        <end position="18"/>
    </location>
</feature>
<accession>A0A1B7YKJ7</accession>
<sequence>MTALAAVLLLTWAALATSADKYYVIRRTDEVPPGSMEDSGKMAVTGPVIEGGPNTTLYKTDREVYDQILAFNPHTFDDVAVGTTPVPKRGLPGPKRLVHLSRKETLADI</sequence>
<comment type="caution">
    <text evidence="2">The sequence shown here is derived from an EMBL/GenBank/DDBJ whole genome shotgun (WGS) entry which is preliminary data.</text>
</comment>
<dbReference type="KEGG" id="chig:CH63R_04740"/>
<protein>
    <recommendedName>
        <fullName evidence="4">LysM domain-containing protein</fullName>
    </recommendedName>
</protein>
<dbReference type="Proteomes" id="UP000092177">
    <property type="component" value="Chromosome 3"/>
</dbReference>
<dbReference type="RefSeq" id="XP_018160961.1">
    <property type="nucleotide sequence ID" value="XM_018299715.1"/>
</dbReference>
<dbReference type="VEuPathDB" id="FungiDB:CH63R_04740"/>
<evidence type="ECO:0008006" key="4">
    <source>
        <dbReference type="Google" id="ProtNLM"/>
    </source>
</evidence>
<evidence type="ECO:0000313" key="2">
    <source>
        <dbReference type="EMBL" id="OBR12444.1"/>
    </source>
</evidence>
<organism evidence="2 3">
    <name type="scientific">Colletotrichum higginsianum (strain IMI 349063)</name>
    <name type="common">Crucifer anthracnose fungus</name>
    <dbReference type="NCBI Taxonomy" id="759273"/>
    <lineage>
        <taxon>Eukaryota</taxon>
        <taxon>Fungi</taxon>
        <taxon>Dikarya</taxon>
        <taxon>Ascomycota</taxon>
        <taxon>Pezizomycotina</taxon>
        <taxon>Sordariomycetes</taxon>
        <taxon>Hypocreomycetidae</taxon>
        <taxon>Glomerellales</taxon>
        <taxon>Glomerellaceae</taxon>
        <taxon>Colletotrichum</taxon>
        <taxon>Colletotrichum destructivum species complex</taxon>
    </lineage>
</organism>
<dbReference type="EMBL" id="LTAN01000003">
    <property type="protein sequence ID" value="OBR12444.1"/>
    <property type="molecule type" value="Genomic_DNA"/>
</dbReference>